<comment type="pathway">
    <text evidence="2 8">Purine metabolism; IMP biosynthesis via de novo pathway; 5-formamido-1-(5-phospho-D-ribosyl)imidazole-4-carboxamide from 5-amino-1-(5-phospho-D-ribosyl)imidazole-4-carboxamide (10-formyl THF route): step 1/1.</text>
</comment>
<dbReference type="NCBIfam" id="NF002049">
    <property type="entry name" value="PRK00881.1"/>
    <property type="match status" value="1"/>
</dbReference>
<dbReference type="CDD" id="cd01421">
    <property type="entry name" value="IMPCH"/>
    <property type="match status" value="1"/>
</dbReference>
<evidence type="ECO:0000256" key="6">
    <source>
        <dbReference type="ARBA" id="ARBA00022801"/>
    </source>
</evidence>
<comment type="catalytic activity">
    <reaction evidence="8">
        <text>IMP + H2O = 5-formamido-1-(5-phospho-D-ribosyl)imidazole-4-carboxamide</text>
        <dbReference type="Rhea" id="RHEA:18445"/>
        <dbReference type="ChEBI" id="CHEBI:15377"/>
        <dbReference type="ChEBI" id="CHEBI:58053"/>
        <dbReference type="ChEBI" id="CHEBI:58467"/>
        <dbReference type="EC" id="3.5.4.10"/>
    </reaction>
</comment>
<dbReference type="HAMAP" id="MF_00139">
    <property type="entry name" value="PurH"/>
    <property type="match status" value="1"/>
</dbReference>
<reference evidence="11" key="1">
    <citation type="submission" date="2023-12" db="EMBL/GenBank/DDBJ databases">
        <title>Novel isolates from deep terrestrial aquifers shed light on the physiology and ecology of the class Limnochordia.</title>
        <authorList>
            <person name="Karnachuk O.V."/>
            <person name="Lukina A.P."/>
            <person name="Avakyan M.R."/>
            <person name="Kadnikov V."/>
            <person name="Begmatov S."/>
            <person name="Beletsky A.V."/>
            <person name="Mardanov A.V."/>
            <person name="Ravin N.V."/>
        </authorList>
    </citation>
    <scope>NUCLEOTIDE SEQUENCE [LARGE SCALE GENOMIC DNA]</scope>
    <source>
        <strain evidence="11">LN</strain>
    </source>
</reference>
<feature type="domain" description="MGS-like" evidence="9">
    <location>
        <begin position="1"/>
        <end position="154"/>
    </location>
</feature>
<evidence type="ECO:0000256" key="2">
    <source>
        <dbReference type="ARBA" id="ARBA00004954"/>
    </source>
</evidence>
<keyword evidence="6 8" id="KW-0378">Hydrolase</keyword>
<name>A0ABZ1BKT6_9FIRM</name>
<dbReference type="EC" id="3.5.4.10" evidence="8"/>
<gene>
    <name evidence="8 10" type="primary">purH</name>
    <name evidence="10" type="ORF">VLY81_08030</name>
</gene>
<evidence type="ECO:0000256" key="4">
    <source>
        <dbReference type="ARBA" id="ARBA00022679"/>
    </source>
</evidence>
<keyword evidence="5 8" id="KW-0658">Purine biosynthesis</keyword>
<dbReference type="SMART" id="SM00851">
    <property type="entry name" value="MGS"/>
    <property type="match status" value="1"/>
</dbReference>
<dbReference type="Gene3D" id="3.40.50.1380">
    <property type="entry name" value="Methylglyoxal synthase-like domain"/>
    <property type="match status" value="1"/>
</dbReference>
<proteinExistence type="inferred from homology"/>
<accession>A0ABZ1BKT6</accession>
<dbReference type="PANTHER" id="PTHR11692:SF0">
    <property type="entry name" value="BIFUNCTIONAL PURINE BIOSYNTHESIS PROTEIN ATIC"/>
    <property type="match status" value="1"/>
</dbReference>
<dbReference type="Pfam" id="PF02142">
    <property type="entry name" value="MGS"/>
    <property type="match status" value="1"/>
</dbReference>
<dbReference type="RefSeq" id="WP_324667644.1">
    <property type="nucleotide sequence ID" value="NZ_CP141614.1"/>
</dbReference>
<dbReference type="InterPro" id="IPR016193">
    <property type="entry name" value="Cytidine_deaminase-like"/>
</dbReference>
<dbReference type="EMBL" id="CP141614">
    <property type="protein sequence ID" value="WRP13399.1"/>
    <property type="molecule type" value="Genomic_DNA"/>
</dbReference>
<evidence type="ECO:0000256" key="5">
    <source>
        <dbReference type="ARBA" id="ARBA00022755"/>
    </source>
</evidence>
<organism evidence="10 11">
    <name type="scientific">Geochorda subterranea</name>
    <dbReference type="NCBI Taxonomy" id="3109564"/>
    <lineage>
        <taxon>Bacteria</taxon>
        <taxon>Bacillati</taxon>
        <taxon>Bacillota</taxon>
        <taxon>Limnochordia</taxon>
        <taxon>Limnochordales</taxon>
        <taxon>Geochordaceae</taxon>
        <taxon>Geochorda</taxon>
    </lineage>
</organism>
<dbReference type="NCBIfam" id="TIGR00355">
    <property type="entry name" value="purH"/>
    <property type="match status" value="1"/>
</dbReference>
<dbReference type="InterPro" id="IPR002695">
    <property type="entry name" value="PurH-like"/>
</dbReference>
<dbReference type="GO" id="GO:0004643">
    <property type="term" value="F:phosphoribosylaminoimidazolecarboxamide formyltransferase activity"/>
    <property type="evidence" value="ECO:0007669"/>
    <property type="project" value="UniProtKB-EC"/>
</dbReference>
<evidence type="ECO:0000313" key="11">
    <source>
        <dbReference type="Proteomes" id="UP001333102"/>
    </source>
</evidence>
<dbReference type="InterPro" id="IPR036914">
    <property type="entry name" value="MGS-like_dom_sf"/>
</dbReference>
<dbReference type="PIRSF" id="PIRSF000414">
    <property type="entry name" value="AICARFT_IMPCHas"/>
    <property type="match status" value="1"/>
</dbReference>
<dbReference type="InterPro" id="IPR011607">
    <property type="entry name" value="MGS-like_dom"/>
</dbReference>
<comment type="similarity">
    <text evidence="3 8">Belongs to the PurH family.</text>
</comment>
<dbReference type="InterPro" id="IPR024051">
    <property type="entry name" value="AICAR_Tfase_dup_dom_sf"/>
</dbReference>
<dbReference type="SUPFAM" id="SSF53927">
    <property type="entry name" value="Cytidine deaminase-like"/>
    <property type="match status" value="1"/>
</dbReference>
<dbReference type="PROSITE" id="PS51855">
    <property type="entry name" value="MGS"/>
    <property type="match status" value="1"/>
</dbReference>
<comment type="pathway">
    <text evidence="1 8">Purine metabolism; IMP biosynthesis via de novo pathway; IMP from 5-formamido-1-(5-phospho-D-ribosyl)imidazole-4-carboxamide: step 1/1.</text>
</comment>
<dbReference type="Pfam" id="PF01808">
    <property type="entry name" value="AICARFT_IMPCHas"/>
    <property type="match status" value="1"/>
</dbReference>
<evidence type="ECO:0000256" key="3">
    <source>
        <dbReference type="ARBA" id="ARBA00007667"/>
    </source>
</evidence>
<keyword evidence="11" id="KW-1185">Reference proteome</keyword>
<evidence type="ECO:0000313" key="10">
    <source>
        <dbReference type="EMBL" id="WRP13399.1"/>
    </source>
</evidence>
<dbReference type="GO" id="GO:0003937">
    <property type="term" value="F:IMP cyclohydrolase activity"/>
    <property type="evidence" value="ECO:0007669"/>
    <property type="project" value="UniProtKB-EC"/>
</dbReference>
<evidence type="ECO:0000256" key="7">
    <source>
        <dbReference type="ARBA" id="ARBA00023268"/>
    </source>
</evidence>
<dbReference type="Proteomes" id="UP001333102">
    <property type="component" value="Chromosome"/>
</dbReference>
<dbReference type="SMART" id="SM00798">
    <property type="entry name" value="AICARFT_IMPCHas"/>
    <property type="match status" value="1"/>
</dbReference>
<dbReference type="EC" id="2.1.2.3" evidence="8"/>
<comment type="domain">
    <text evidence="8">The IMP cyclohydrolase activity resides in the N-terminal region.</text>
</comment>
<sequence>MTSPTGNGVRRALMSVSDTQGLVELAGTLSQMGWEIWATDGTAAHLESGGVAVRRLAELTGHGTLLGGRVKSLHPAVFAGVLARADEADLTELERLGGVAFDWVVVNFYPFGAYVARGGDRPWDVRELVELIDIGGPALVRAAAKNHERVAVVTEPSQYATLLDELRRSPSGSLSPATRRRLAVAAFRLTAAYDALVAATLERVEAGEQAEPRLPEVLHLVAERWRLARYGENPHQSGAIYRIPWSGPSVPWGNVLQGKELSYNNVADASAALALIAELADRPAACAIKHGSPCGAAVADTVARAYERCYEADPVSIFGGVVALSRPVDAATAQLMERTFLEVVVAPSFEPDALAILAKKPRLRLIEVGPIEGRGRAPGWPTWEVRSVPGGLLVQTPDELDLVEEQLRTVTQTPVPDALWPDLRFAWRVVKHARSNAIVVAKEGQTLGIGAGQVNRIDAARQAIQRAGARAAGAVLASDGFFPFSDVVELAAEHGIGAIIQPGGSMRDHESVTAADRAGLPMVFTGVRHFRH</sequence>
<keyword evidence="4 8" id="KW-0808">Transferase</keyword>
<comment type="catalytic activity">
    <reaction evidence="8">
        <text>(6R)-10-formyltetrahydrofolate + 5-amino-1-(5-phospho-beta-D-ribosyl)imidazole-4-carboxamide = 5-formamido-1-(5-phospho-D-ribosyl)imidazole-4-carboxamide + (6S)-5,6,7,8-tetrahydrofolate</text>
        <dbReference type="Rhea" id="RHEA:22192"/>
        <dbReference type="ChEBI" id="CHEBI:57453"/>
        <dbReference type="ChEBI" id="CHEBI:58467"/>
        <dbReference type="ChEBI" id="CHEBI:58475"/>
        <dbReference type="ChEBI" id="CHEBI:195366"/>
        <dbReference type="EC" id="2.1.2.3"/>
    </reaction>
</comment>
<evidence type="ECO:0000259" key="9">
    <source>
        <dbReference type="PROSITE" id="PS51855"/>
    </source>
</evidence>
<keyword evidence="7 8" id="KW-0511">Multifunctional enzyme</keyword>
<dbReference type="SUPFAM" id="SSF52335">
    <property type="entry name" value="Methylglyoxal synthase-like"/>
    <property type="match status" value="1"/>
</dbReference>
<evidence type="ECO:0000256" key="8">
    <source>
        <dbReference type="HAMAP-Rule" id="MF_00139"/>
    </source>
</evidence>
<evidence type="ECO:0000256" key="1">
    <source>
        <dbReference type="ARBA" id="ARBA00004844"/>
    </source>
</evidence>
<dbReference type="PANTHER" id="PTHR11692">
    <property type="entry name" value="BIFUNCTIONAL PURINE BIOSYNTHESIS PROTEIN PURH"/>
    <property type="match status" value="1"/>
</dbReference>
<dbReference type="Gene3D" id="3.40.140.20">
    <property type="match status" value="2"/>
</dbReference>
<protein>
    <recommendedName>
        <fullName evidence="8">Bifunctional purine biosynthesis protein PurH</fullName>
    </recommendedName>
    <domain>
        <recommendedName>
            <fullName evidence="8">Phosphoribosylaminoimidazolecarboxamide formyltransferase</fullName>
            <ecNumber evidence="8">2.1.2.3</ecNumber>
        </recommendedName>
        <alternativeName>
            <fullName evidence="8">AICAR transformylase</fullName>
        </alternativeName>
    </domain>
    <domain>
        <recommendedName>
            <fullName evidence="8">IMP cyclohydrolase</fullName>
            <ecNumber evidence="8">3.5.4.10</ecNumber>
        </recommendedName>
        <alternativeName>
            <fullName evidence="8">ATIC</fullName>
        </alternativeName>
        <alternativeName>
            <fullName evidence="8">IMP synthase</fullName>
        </alternativeName>
        <alternativeName>
            <fullName evidence="8">Inosinicase</fullName>
        </alternativeName>
    </domain>
</protein>